<keyword evidence="2" id="KW-1185">Reference proteome</keyword>
<reference evidence="2" key="1">
    <citation type="journal article" date="2019" name="Int. J. Syst. Evol. Microbiol.">
        <title>The Global Catalogue of Microorganisms (GCM) 10K type strain sequencing project: providing services to taxonomists for standard genome sequencing and annotation.</title>
        <authorList>
            <consortium name="The Broad Institute Genomics Platform"/>
            <consortium name="The Broad Institute Genome Sequencing Center for Infectious Disease"/>
            <person name="Wu L."/>
            <person name="Ma J."/>
        </authorList>
    </citation>
    <scope>NUCLEOTIDE SEQUENCE [LARGE SCALE GENOMIC DNA]</scope>
    <source>
        <strain evidence="2">JCM 17939</strain>
    </source>
</reference>
<dbReference type="RefSeq" id="WP_345432000.1">
    <property type="nucleotide sequence ID" value="NZ_BAABHK010000004.1"/>
</dbReference>
<evidence type="ECO:0000313" key="2">
    <source>
        <dbReference type="Proteomes" id="UP001501442"/>
    </source>
</evidence>
<dbReference type="EMBL" id="BAABHK010000004">
    <property type="protein sequence ID" value="GAA4626731.1"/>
    <property type="molecule type" value="Genomic_DNA"/>
</dbReference>
<organism evidence="1 2">
    <name type="scientific">Actinoallomurus vinaceus</name>
    <dbReference type="NCBI Taxonomy" id="1080074"/>
    <lineage>
        <taxon>Bacteria</taxon>
        <taxon>Bacillati</taxon>
        <taxon>Actinomycetota</taxon>
        <taxon>Actinomycetes</taxon>
        <taxon>Streptosporangiales</taxon>
        <taxon>Thermomonosporaceae</taxon>
        <taxon>Actinoallomurus</taxon>
    </lineage>
</organism>
<protein>
    <submittedName>
        <fullName evidence="1">Uncharacterized protein</fullName>
    </submittedName>
</protein>
<sequence length="53" mass="6043">MAFTIRPEVQAAVDAMPPLRPEQIAELRLILHDWPARIRERVEARQHAADDAA</sequence>
<evidence type="ECO:0000313" key="1">
    <source>
        <dbReference type="EMBL" id="GAA4626731.1"/>
    </source>
</evidence>
<gene>
    <name evidence="1" type="ORF">GCM10023196_036160</name>
</gene>
<name>A0ABP8U984_9ACTN</name>
<dbReference type="Proteomes" id="UP001501442">
    <property type="component" value="Unassembled WGS sequence"/>
</dbReference>
<comment type="caution">
    <text evidence="1">The sequence shown here is derived from an EMBL/GenBank/DDBJ whole genome shotgun (WGS) entry which is preliminary data.</text>
</comment>
<proteinExistence type="predicted"/>
<accession>A0ABP8U984</accession>